<dbReference type="Proteomes" id="UP001165122">
    <property type="component" value="Unassembled WGS sequence"/>
</dbReference>
<comment type="caution">
    <text evidence="2">The sequence shown here is derived from an EMBL/GenBank/DDBJ whole genome shotgun (WGS) entry which is preliminary data.</text>
</comment>
<dbReference type="InterPro" id="IPR000048">
    <property type="entry name" value="IQ_motif_EF-hand-BS"/>
</dbReference>
<protein>
    <submittedName>
        <fullName evidence="2">Uncharacterized protein</fullName>
    </submittedName>
</protein>
<dbReference type="SMART" id="SM00015">
    <property type="entry name" value="IQ"/>
    <property type="match status" value="6"/>
</dbReference>
<feature type="region of interest" description="Disordered" evidence="1">
    <location>
        <begin position="664"/>
        <end position="712"/>
    </location>
</feature>
<feature type="compositionally biased region" description="Low complexity" evidence="1">
    <location>
        <begin position="48"/>
        <end position="59"/>
    </location>
</feature>
<evidence type="ECO:0000313" key="2">
    <source>
        <dbReference type="EMBL" id="GMI02541.1"/>
    </source>
</evidence>
<evidence type="ECO:0000313" key="3">
    <source>
        <dbReference type="Proteomes" id="UP001165122"/>
    </source>
</evidence>
<dbReference type="AlphaFoldDB" id="A0A9W7CAB0"/>
<feature type="compositionally biased region" description="Polar residues" evidence="1">
    <location>
        <begin position="700"/>
        <end position="712"/>
    </location>
</feature>
<dbReference type="PROSITE" id="PS50096">
    <property type="entry name" value="IQ"/>
    <property type="match status" value="3"/>
</dbReference>
<dbReference type="SUPFAM" id="SSF48452">
    <property type="entry name" value="TPR-like"/>
    <property type="match status" value="1"/>
</dbReference>
<name>A0A9W7CAB0_9STRA</name>
<keyword evidence="3" id="KW-1185">Reference proteome</keyword>
<proteinExistence type="predicted"/>
<reference evidence="3" key="1">
    <citation type="journal article" date="2023" name="Commun. Biol.">
        <title>Genome analysis of Parmales, the sister group of diatoms, reveals the evolutionary specialization of diatoms from phago-mixotrophs to photoautotrophs.</title>
        <authorList>
            <person name="Ban H."/>
            <person name="Sato S."/>
            <person name="Yoshikawa S."/>
            <person name="Yamada K."/>
            <person name="Nakamura Y."/>
            <person name="Ichinomiya M."/>
            <person name="Sato N."/>
            <person name="Blanc-Mathieu R."/>
            <person name="Endo H."/>
            <person name="Kuwata A."/>
            <person name="Ogata H."/>
        </authorList>
    </citation>
    <scope>NUCLEOTIDE SEQUENCE [LARGE SCALE GENOMIC DNA]</scope>
    <source>
        <strain evidence="3">NIES 3700</strain>
    </source>
</reference>
<dbReference type="OrthoDB" id="190375at2759"/>
<feature type="region of interest" description="Disordered" evidence="1">
    <location>
        <begin position="34"/>
        <end position="65"/>
    </location>
</feature>
<evidence type="ECO:0000256" key="1">
    <source>
        <dbReference type="SAM" id="MobiDB-lite"/>
    </source>
</evidence>
<gene>
    <name evidence="2" type="ORF">TrLO_g8527</name>
</gene>
<dbReference type="Pfam" id="PF00612">
    <property type="entry name" value="IQ"/>
    <property type="match status" value="1"/>
</dbReference>
<sequence>MSSSPTDSLRSFMHFTSDFSLEDVETPMTAPKLATRGSMDHDMDNMETSPQTTSPPSTQDFVNHSTQSLPTTQTLDSLDVELITSSGPLHLAHRTYEKNLATQLYKQELTERYVGGEMGRLRRSHGLQSSASMTLFNNDAPPRKILQQSTSVTLLTTAKRVDEVLSDDAILALNAPTPSPYLDAAPIYPYPSTTSHFEPPQPALQIKKRADFFKVSQVYGDQIWSNQEKQKAMLYPPWLGEANASRTLPTDMEHLNGHIYAHGEKAQACITVQRSWRGFIMRALCWRFGGAGTHWMATKIQSRWRGVLGRRKAAETWHDRDTYMADQMIALYWGMKGRKIARENRVQNWYNSASMIQRNYRGRLGKKIFAIHKERVRNKKAGFLQRCWRGYRGRYYCWSFRRSLEEGAVKMKRIVKLHEEDKLWASIFDKDGDGEEDDDAMPEELELLDAALCLLCVSGDLENARLYIRDALRYYPESPRALFCYAILLHLVWDCYGFLKVPRPDILDEGLEIVDKAWGLDPDRISFHDLEVAYFQNARRMRPSDPRRMVNQAVMLHVVYGSFDSKTLNKKQLGKYWEANRRAEGLCERAIELDYSCQHPQIRSVAKVFRSLYKSKRELCIMKPKGIPIGVNGAKVIFNISVYKCVDKQGTDIDRREKLVCTAYEKPRPTSSQASKPGTPKSAKSVGFAVDSDLSEGESRPTSPEKQQQQQMNTNMLSKLKGAAKGIATTNALKVKKIEDMFSIKENRKNAKAETKKVETQADIQRYKAHLRMLNLKVNPVSREFVIHEPEWKSMLPAAIEMEKQSGRPATVVEQDALKDPMKIVAGFVATRLCIRSTYDTIENERQRILVLPQIQGIRDRAVAEMIEEYAARRLQRIFRGFQGRAQMNRMVFRKNEMDQQAASLERMRKRMAERRQFRALCACVVQARFKGILWRRRLARMQGASLVIQTCYRGFATRVKLREEQRRKLEGAKVDTVYRRGKLVSGVHLFLSVKRCGLSFKFIGRSEEHMDTFLGFVYKEQVLVILAAHNRWAKEEKQKIKERERKMQEDMYEGFNFGTESEESKKIRMMQDFMGDEKGIKSDDKYKEVKAWQYEKILNVLLDKLALVNPIKACSHDLQRLEGKKVLICDPELGAAASGHGILQFAGQKRVLNDQRRAIIRYEKNLKKTRMQQEALGLPLEKY</sequence>
<dbReference type="EMBL" id="BRXW01000045">
    <property type="protein sequence ID" value="GMI02541.1"/>
    <property type="molecule type" value="Genomic_DNA"/>
</dbReference>
<dbReference type="InterPro" id="IPR011990">
    <property type="entry name" value="TPR-like_helical_dom_sf"/>
</dbReference>
<organism evidence="2 3">
    <name type="scientific">Triparma laevis f. longispina</name>
    <dbReference type="NCBI Taxonomy" id="1714387"/>
    <lineage>
        <taxon>Eukaryota</taxon>
        <taxon>Sar</taxon>
        <taxon>Stramenopiles</taxon>
        <taxon>Ochrophyta</taxon>
        <taxon>Bolidophyceae</taxon>
        <taxon>Parmales</taxon>
        <taxon>Triparmaceae</taxon>
        <taxon>Triparma</taxon>
    </lineage>
</organism>
<dbReference type="Gene3D" id="1.20.5.190">
    <property type="match status" value="3"/>
</dbReference>
<accession>A0A9W7CAB0</accession>